<sequence>MYSGSASAFSVKLKLILARETENMKRGGSQRNFTLSVEVITLLDKCTWEPERKEDNRTYLPRPVTIYLHFPSLSSNAGNSAQYSLNDVTAPLRAEEESCRDLDILQAMERARWVDEGYVTSAQAAGYYFSRVLDGDPGSDIIKFTLKVLELVYALERMYKSRWKAIIGLGINLKYLGSSQGRPLLKRWPIILPVNETSLQAFLYLGWALLSEFSILPSFVGNELARIVINGWILPSALIIWTPDLASHPESAWE</sequence>
<gene>
    <name evidence="1" type="ORF">CPB84DRAFT_1744452</name>
</gene>
<comment type="caution">
    <text evidence="1">The sequence shown here is derived from an EMBL/GenBank/DDBJ whole genome shotgun (WGS) entry which is preliminary data.</text>
</comment>
<accession>A0A9P5TR29</accession>
<dbReference type="EMBL" id="JADNYJ010000013">
    <property type="protein sequence ID" value="KAF8907892.1"/>
    <property type="molecule type" value="Genomic_DNA"/>
</dbReference>
<name>A0A9P5TR29_GYMJU</name>
<organism evidence="1 2">
    <name type="scientific">Gymnopilus junonius</name>
    <name type="common">Spectacular rustgill mushroom</name>
    <name type="synonym">Gymnopilus spectabilis subsp. junonius</name>
    <dbReference type="NCBI Taxonomy" id="109634"/>
    <lineage>
        <taxon>Eukaryota</taxon>
        <taxon>Fungi</taxon>
        <taxon>Dikarya</taxon>
        <taxon>Basidiomycota</taxon>
        <taxon>Agaricomycotina</taxon>
        <taxon>Agaricomycetes</taxon>
        <taxon>Agaricomycetidae</taxon>
        <taxon>Agaricales</taxon>
        <taxon>Agaricineae</taxon>
        <taxon>Hymenogastraceae</taxon>
        <taxon>Gymnopilus</taxon>
    </lineage>
</organism>
<evidence type="ECO:0000313" key="2">
    <source>
        <dbReference type="Proteomes" id="UP000724874"/>
    </source>
</evidence>
<dbReference type="AlphaFoldDB" id="A0A9P5TR29"/>
<reference evidence="1" key="1">
    <citation type="submission" date="2020-11" db="EMBL/GenBank/DDBJ databases">
        <authorList>
            <consortium name="DOE Joint Genome Institute"/>
            <person name="Ahrendt S."/>
            <person name="Riley R."/>
            <person name="Andreopoulos W."/>
            <person name="LaButti K."/>
            <person name="Pangilinan J."/>
            <person name="Ruiz-duenas F.J."/>
            <person name="Barrasa J.M."/>
            <person name="Sanchez-Garcia M."/>
            <person name="Camarero S."/>
            <person name="Miyauchi S."/>
            <person name="Serrano A."/>
            <person name="Linde D."/>
            <person name="Babiker R."/>
            <person name="Drula E."/>
            <person name="Ayuso-Fernandez I."/>
            <person name="Pacheco R."/>
            <person name="Padilla G."/>
            <person name="Ferreira P."/>
            <person name="Barriuso J."/>
            <person name="Kellner H."/>
            <person name="Castanera R."/>
            <person name="Alfaro M."/>
            <person name="Ramirez L."/>
            <person name="Pisabarro A.G."/>
            <person name="Kuo A."/>
            <person name="Tritt A."/>
            <person name="Lipzen A."/>
            <person name="He G."/>
            <person name="Yan M."/>
            <person name="Ng V."/>
            <person name="Cullen D."/>
            <person name="Martin F."/>
            <person name="Rosso M.-N."/>
            <person name="Henrissat B."/>
            <person name="Hibbett D."/>
            <person name="Martinez A.T."/>
            <person name="Grigoriev I.V."/>
        </authorList>
    </citation>
    <scope>NUCLEOTIDE SEQUENCE</scope>
    <source>
        <strain evidence="1">AH 44721</strain>
    </source>
</reference>
<proteinExistence type="predicted"/>
<protein>
    <submittedName>
        <fullName evidence="1">Uncharacterized protein</fullName>
    </submittedName>
</protein>
<dbReference type="Proteomes" id="UP000724874">
    <property type="component" value="Unassembled WGS sequence"/>
</dbReference>
<evidence type="ECO:0000313" key="1">
    <source>
        <dbReference type="EMBL" id="KAF8907892.1"/>
    </source>
</evidence>
<keyword evidence="2" id="KW-1185">Reference proteome</keyword>